<dbReference type="AlphaFoldDB" id="A0A098E9Z4"/>
<sequence length="49" mass="5494">MFATINPEFKSTYPLDEALLDRVSVCIPVYQPSFNGNPELSSTLNITFL</sequence>
<accession>A0A098E9Z4</accession>
<name>A0A098E9Z4_9ZZZZ</name>
<proteinExistence type="predicted"/>
<organism evidence="1">
    <name type="scientific">groundwater metagenome</name>
    <dbReference type="NCBI Taxonomy" id="717931"/>
    <lineage>
        <taxon>unclassified sequences</taxon>
        <taxon>metagenomes</taxon>
        <taxon>ecological metagenomes</taxon>
    </lineage>
</organism>
<evidence type="ECO:0000313" key="1">
    <source>
        <dbReference type="EMBL" id="CEG12828.1"/>
    </source>
</evidence>
<reference evidence="1" key="1">
    <citation type="submission" date="2014-09" db="EMBL/GenBank/DDBJ databases">
        <authorList>
            <person name="Probst J Alexander"/>
        </authorList>
    </citation>
    <scope>NUCLEOTIDE SEQUENCE</scope>
</reference>
<gene>
    <name evidence="1" type="ORF">MSIBF_A2780002</name>
</gene>
<protein>
    <submittedName>
        <fullName evidence="1">Uncharacterized protein</fullName>
    </submittedName>
</protein>
<dbReference type="EMBL" id="CCXY01000199">
    <property type="protein sequence ID" value="CEG12828.1"/>
    <property type="molecule type" value="Genomic_DNA"/>
</dbReference>